<organism evidence="2 3">
    <name type="scientific">Streptomyces asoensis</name>
    <dbReference type="NCBI Taxonomy" id="249586"/>
    <lineage>
        <taxon>Bacteria</taxon>
        <taxon>Bacillati</taxon>
        <taxon>Actinomycetota</taxon>
        <taxon>Actinomycetes</taxon>
        <taxon>Kitasatosporales</taxon>
        <taxon>Streptomycetaceae</taxon>
        <taxon>Streptomyces</taxon>
    </lineage>
</organism>
<dbReference type="AlphaFoldDB" id="A0A6M4WVH4"/>
<protein>
    <submittedName>
        <fullName evidence="2">Uncharacterized protein</fullName>
    </submittedName>
</protein>
<evidence type="ECO:0000256" key="1">
    <source>
        <dbReference type="SAM" id="MobiDB-lite"/>
    </source>
</evidence>
<reference evidence="2" key="1">
    <citation type="submission" date="2020-03" db="EMBL/GenBank/DDBJ databases">
        <title>Molecular networking-based the target discovery of potent antiproliferative macrolactams: 5/6/7/16 polycyclic ansamycins and glycosylated trienomycin from Streptomyces cacaoi subsp. asoensis.</title>
        <authorList>
            <person name="Liu L.-L."/>
        </authorList>
    </citation>
    <scope>NUCLEOTIDE SEQUENCE [LARGE SCALE GENOMIC DNA]</scope>
    <source>
        <strain evidence="2">H2S5</strain>
    </source>
</reference>
<dbReference type="Proteomes" id="UP000502665">
    <property type="component" value="Chromosome"/>
</dbReference>
<feature type="compositionally biased region" description="Basic residues" evidence="1">
    <location>
        <begin position="57"/>
        <end position="68"/>
    </location>
</feature>
<evidence type="ECO:0000313" key="2">
    <source>
        <dbReference type="EMBL" id="QJT04228.1"/>
    </source>
</evidence>
<keyword evidence="3" id="KW-1185">Reference proteome</keyword>
<feature type="compositionally biased region" description="Basic and acidic residues" evidence="1">
    <location>
        <begin position="28"/>
        <end position="47"/>
    </location>
</feature>
<evidence type="ECO:0000313" key="3">
    <source>
        <dbReference type="Proteomes" id="UP000502665"/>
    </source>
</evidence>
<dbReference type="RefSeq" id="WP_171399588.1">
    <property type="nucleotide sequence ID" value="NZ_CP049838.1"/>
</dbReference>
<sequence>MYEYELQQARSAELRRRAEHERLAREVVRGRRSARREAAERAAERAEGGAGSESHTHLLHRLRFARPA</sequence>
<gene>
    <name evidence="2" type="ORF">G9272_31360</name>
</gene>
<accession>A0A6M4WVH4</accession>
<dbReference type="EMBL" id="CP049838">
    <property type="protein sequence ID" value="QJT04228.1"/>
    <property type="molecule type" value="Genomic_DNA"/>
</dbReference>
<feature type="region of interest" description="Disordered" evidence="1">
    <location>
        <begin position="28"/>
        <end position="68"/>
    </location>
</feature>
<proteinExistence type="predicted"/>
<name>A0A6M4WVH4_9ACTN</name>